<evidence type="ECO:0000259" key="9">
    <source>
        <dbReference type="PROSITE" id="PS51296"/>
    </source>
</evidence>
<protein>
    <recommendedName>
        <fullName evidence="9">Rieske domain-containing protein</fullName>
    </recommendedName>
</protein>
<dbReference type="InterPro" id="IPR036922">
    <property type="entry name" value="Rieske_2Fe-2S_sf"/>
</dbReference>
<keyword evidence="7" id="KW-1015">Disulfide bond</keyword>
<dbReference type="InterPro" id="IPR005805">
    <property type="entry name" value="Rieske_Fe-S_prot_C"/>
</dbReference>
<evidence type="ECO:0000256" key="6">
    <source>
        <dbReference type="ARBA" id="ARBA00023014"/>
    </source>
</evidence>
<dbReference type="SUPFAM" id="SSF50022">
    <property type="entry name" value="ISP domain"/>
    <property type="match status" value="1"/>
</dbReference>
<dbReference type="PANTHER" id="PTHR10134">
    <property type="entry name" value="CYTOCHROME B-C1 COMPLEX SUBUNIT RIESKE, MITOCHONDRIAL"/>
    <property type="match status" value="1"/>
</dbReference>
<name>A0ABY9CJE0_VITVI</name>
<dbReference type="EMBL" id="CP126656">
    <property type="protein sequence ID" value="WJZ95593.1"/>
    <property type="molecule type" value="Genomic_DNA"/>
</dbReference>
<dbReference type="PROSITE" id="PS51296">
    <property type="entry name" value="RIESKE"/>
    <property type="match status" value="1"/>
</dbReference>
<reference evidence="10 11" key="1">
    <citation type="journal article" date="2023" name="Hortic Res">
        <title>The complete reference genome for grapevine (Vitis vinifera L.) genetics and breeding.</title>
        <authorList>
            <person name="Shi X."/>
            <person name="Cao S."/>
            <person name="Wang X."/>
            <person name="Huang S."/>
            <person name="Wang Y."/>
            <person name="Liu Z."/>
            <person name="Liu W."/>
            <person name="Leng X."/>
            <person name="Peng Y."/>
            <person name="Wang N."/>
            <person name="Wang Y."/>
            <person name="Ma Z."/>
            <person name="Xu X."/>
            <person name="Zhang F."/>
            <person name="Xue H."/>
            <person name="Zhong H."/>
            <person name="Wang Y."/>
            <person name="Zhang K."/>
            <person name="Velt A."/>
            <person name="Avia K."/>
            <person name="Holtgrawe D."/>
            <person name="Grimplet J."/>
            <person name="Matus J.T."/>
            <person name="Ware D."/>
            <person name="Wu X."/>
            <person name="Wang H."/>
            <person name="Liu C."/>
            <person name="Fang Y."/>
            <person name="Rustenholz C."/>
            <person name="Cheng Z."/>
            <person name="Xiao H."/>
            <person name="Zhou Y."/>
        </authorList>
    </citation>
    <scope>NUCLEOTIDE SEQUENCE [LARGE SCALE GENOMIC DNA]</scope>
    <source>
        <strain evidence="11">cv. Pinot noir / PN40024</strain>
        <tissue evidence="10">Leaf</tissue>
    </source>
</reference>
<keyword evidence="6" id="KW-0411">Iron-sulfur</keyword>
<dbReference type="Gene3D" id="2.102.10.10">
    <property type="entry name" value="Rieske [2Fe-2S] iron-sulphur domain"/>
    <property type="match status" value="1"/>
</dbReference>
<dbReference type="PRINTS" id="PR00162">
    <property type="entry name" value="RIESKE"/>
</dbReference>
<evidence type="ECO:0000256" key="7">
    <source>
        <dbReference type="ARBA" id="ARBA00023157"/>
    </source>
</evidence>
<keyword evidence="2" id="KW-0001">2Fe-2S</keyword>
<organism evidence="10 11">
    <name type="scientific">Vitis vinifera</name>
    <name type="common">Grape</name>
    <dbReference type="NCBI Taxonomy" id="29760"/>
    <lineage>
        <taxon>Eukaryota</taxon>
        <taxon>Viridiplantae</taxon>
        <taxon>Streptophyta</taxon>
        <taxon>Embryophyta</taxon>
        <taxon>Tracheophyta</taxon>
        <taxon>Spermatophyta</taxon>
        <taxon>Magnoliopsida</taxon>
        <taxon>eudicotyledons</taxon>
        <taxon>Gunneridae</taxon>
        <taxon>Pentapetalae</taxon>
        <taxon>rosids</taxon>
        <taxon>Vitales</taxon>
        <taxon>Vitaceae</taxon>
        <taxon>Viteae</taxon>
        <taxon>Vitis</taxon>
    </lineage>
</organism>
<dbReference type="InterPro" id="IPR017941">
    <property type="entry name" value="Rieske_2Fe-2S"/>
</dbReference>
<dbReference type="Pfam" id="PF00355">
    <property type="entry name" value="Rieske"/>
    <property type="match status" value="1"/>
</dbReference>
<evidence type="ECO:0000256" key="5">
    <source>
        <dbReference type="ARBA" id="ARBA00023004"/>
    </source>
</evidence>
<evidence type="ECO:0000256" key="8">
    <source>
        <dbReference type="ARBA" id="ARBA00034078"/>
    </source>
</evidence>
<dbReference type="InterPro" id="IPR014349">
    <property type="entry name" value="Rieske_Fe-S_prot"/>
</dbReference>
<evidence type="ECO:0000313" key="10">
    <source>
        <dbReference type="EMBL" id="WJZ95593.1"/>
    </source>
</evidence>
<proteinExistence type="inferred from homology"/>
<evidence type="ECO:0000313" key="11">
    <source>
        <dbReference type="Proteomes" id="UP001227230"/>
    </source>
</evidence>
<keyword evidence="4" id="KW-0809">Transit peptide</keyword>
<keyword evidence="11" id="KW-1185">Reference proteome</keyword>
<gene>
    <name evidence="10" type="ORF">VitviT2T_014352</name>
</gene>
<feature type="domain" description="Rieske" evidence="9">
    <location>
        <begin position="74"/>
        <end position="170"/>
    </location>
</feature>
<comment type="cofactor">
    <cofactor evidence="8">
        <name>[2Fe-2S] cluster</name>
        <dbReference type="ChEBI" id="CHEBI:190135"/>
    </cofactor>
</comment>
<evidence type="ECO:0000256" key="4">
    <source>
        <dbReference type="ARBA" id="ARBA00022946"/>
    </source>
</evidence>
<dbReference type="Proteomes" id="UP001227230">
    <property type="component" value="Chromosome 9"/>
</dbReference>
<keyword evidence="3" id="KW-0479">Metal-binding</keyword>
<sequence>MEDLVVKDIFLDFRLHDFAEEWMYDIAKQFGGAIRKLAMLIQSGANRLVFIYFGFSFMSISPVDKADALYVLEWALLLVFFSHENCCFIITLKGDPTYLIVGNDHTLATYGINAVYTHLGCVASWNAIENKFICPCHGSQYNSQGQVIRGLVSLSLALTHACIDDGKVVSVPWVETDFRTGEDPWWA</sequence>
<keyword evidence="5" id="KW-0408">Iron</keyword>
<accession>A0ABY9CJE0</accession>
<evidence type="ECO:0000256" key="2">
    <source>
        <dbReference type="ARBA" id="ARBA00022714"/>
    </source>
</evidence>
<evidence type="ECO:0000256" key="1">
    <source>
        <dbReference type="ARBA" id="ARBA00010651"/>
    </source>
</evidence>
<evidence type="ECO:0000256" key="3">
    <source>
        <dbReference type="ARBA" id="ARBA00022723"/>
    </source>
</evidence>
<comment type="similarity">
    <text evidence="1">Belongs to the Rieske iron-sulfur protein family.</text>
</comment>